<proteinExistence type="predicted"/>
<evidence type="ECO:0000259" key="2">
    <source>
        <dbReference type="Pfam" id="PF14343"/>
    </source>
</evidence>
<dbReference type="InterPro" id="IPR025748">
    <property type="entry name" value="PrcB_C_dom"/>
</dbReference>
<dbReference type="HOGENOM" id="CLU_137326_0_0_6"/>
<dbReference type="EMBL" id="APLQ01000014">
    <property type="protein sequence ID" value="ENO13281.1"/>
    <property type="molecule type" value="Genomic_DNA"/>
</dbReference>
<name>N6WP24_9GAMM</name>
<reference evidence="3 4" key="1">
    <citation type="journal article" date="2013" name="Genome Announc.">
        <title>Genome Sequence of the Polycyclic Aromatic Hydrocarbon-Degrading Bacterium Strain Marinobacter nanhaiticus D15-8WT.</title>
        <authorList>
            <person name="Cui Z."/>
            <person name="Gao W."/>
            <person name="Li Q."/>
            <person name="Xu G."/>
            <person name="Zheng L."/>
        </authorList>
    </citation>
    <scope>NUCLEOTIDE SEQUENCE [LARGE SCALE GENOMIC DNA]</scope>
    <source>
        <strain evidence="3 4">D15-8W</strain>
    </source>
</reference>
<keyword evidence="4" id="KW-1185">Reference proteome</keyword>
<feature type="signal peptide" evidence="1">
    <location>
        <begin position="1"/>
        <end position="24"/>
    </location>
</feature>
<dbReference type="GO" id="GO:0008233">
    <property type="term" value="F:peptidase activity"/>
    <property type="evidence" value="ECO:0007669"/>
    <property type="project" value="UniProtKB-KW"/>
</dbReference>
<dbReference type="eggNOG" id="ENOG503349V">
    <property type="taxonomic scope" value="Bacteria"/>
</dbReference>
<accession>N6WP24</accession>
<sequence>MTRGWLFSSLLGSCLLMAGCSAMSGDSESLPSQVKPVASLTHCGLTAPGLVVVENVGQWRKLSSGLGANLPAWPDAPGRWLIVASMGQQRTGGYGLEFESVDVAGEQLTINVNVRRPAADAMVTQALTTPCMVIDLPSTGWETVTVSGEAPFPMSRQHP</sequence>
<dbReference type="STRING" id="626887.J057_17835"/>
<dbReference type="PROSITE" id="PS51257">
    <property type="entry name" value="PROKAR_LIPOPROTEIN"/>
    <property type="match status" value="1"/>
</dbReference>
<feature type="chain" id="PRO_5004127100" evidence="1">
    <location>
        <begin position="25"/>
        <end position="159"/>
    </location>
</feature>
<dbReference type="OrthoDB" id="7063364at2"/>
<evidence type="ECO:0000256" key="1">
    <source>
        <dbReference type="SAM" id="SignalP"/>
    </source>
</evidence>
<evidence type="ECO:0000313" key="3">
    <source>
        <dbReference type="EMBL" id="ENO13281.1"/>
    </source>
</evidence>
<organism evidence="3 4">
    <name type="scientific">Marinobacter nanhaiticus D15-8W</name>
    <dbReference type="NCBI Taxonomy" id="626887"/>
    <lineage>
        <taxon>Bacteria</taxon>
        <taxon>Pseudomonadati</taxon>
        <taxon>Pseudomonadota</taxon>
        <taxon>Gammaproteobacteria</taxon>
        <taxon>Pseudomonadales</taxon>
        <taxon>Marinobacteraceae</taxon>
        <taxon>Marinobacter</taxon>
    </lineage>
</organism>
<keyword evidence="3" id="KW-0378">Hydrolase</keyword>
<gene>
    <name evidence="3" type="ORF">J057_17835</name>
</gene>
<keyword evidence="3" id="KW-0645">Protease</keyword>
<dbReference type="PATRIC" id="fig|626887.3.peg.3566"/>
<comment type="caution">
    <text evidence="3">The sequence shown here is derived from an EMBL/GenBank/DDBJ whole genome shotgun (WGS) entry which is preliminary data.</text>
</comment>
<dbReference type="AlphaFoldDB" id="N6WP24"/>
<evidence type="ECO:0000313" key="4">
    <source>
        <dbReference type="Proteomes" id="UP000013165"/>
    </source>
</evidence>
<feature type="domain" description="PrcB C-terminal" evidence="2">
    <location>
        <begin position="82"/>
        <end position="136"/>
    </location>
</feature>
<keyword evidence="1" id="KW-0732">Signal</keyword>
<dbReference type="GO" id="GO:0006508">
    <property type="term" value="P:proteolysis"/>
    <property type="evidence" value="ECO:0007669"/>
    <property type="project" value="UniProtKB-KW"/>
</dbReference>
<dbReference type="Proteomes" id="UP000013165">
    <property type="component" value="Unassembled WGS sequence"/>
</dbReference>
<protein>
    <submittedName>
        <fullName evidence="3">Protease complex subunit PrcB family protein</fullName>
    </submittedName>
</protein>
<dbReference type="Pfam" id="PF14343">
    <property type="entry name" value="PrcB_C"/>
    <property type="match status" value="1"/>
</dbReference>